<feature type="compositionally biased region" description="Basic and acidic residues" evidence="3">
    <location>
        <begin position="62"/>
        <end position="80"/>
    </location>
</feature>
<dbReference type="NCBIfam" id="TIGR01168">
    <property type="entry name" value="YSIRK_signal"/>
    <property type="match status" value="1"/>
</dbReference>
<evidence type="ECO:0000256" key="1">
    <source>
        <dbReference type="ARBA" id="ARBA00022729"/>
    </source>
</evidence>
<feature type="domain" description="CshA" evidence="6">
    <location>
        <begin position="830"/>
        <end position="953"/>
    </location>
</feature>
<feature type="region of interest" description="Disordered" evidence="3">
    <location>
        <begin position="824"/>
        <end position="845"/>
    </location>
</feature>
<accession>A0AAW7QHW2</accession>
<dbReference type="Proteomes" id="UP001172310">
    <property type="component" value="Unassembled WGS sequence"/>
</dbReference>
<feature type="domain" description="CshA" evidence="6">
    <location>
        <begin position="1345"/>
        <end position="1455"/>
    </location>
</feature>
<feature type="region of interest" description="Disordered" evidence="3">
    <location>
        <begin position="53"/>
        <end position="101"/>
    </location>
</feature>
<evidence type="ECO:0000313" key="9">
    <source>
        <dbReference type="Proteomes" id="UP001172310"/>
    </source>
</evidence>
<feature type="compositionally biased region" description="Basic and acidic residues" evidence="3">
    <location>
        <begin position="2047"/>
        <end position="2057"/>
    </location>
</feature>
<dbReference type="Pfam" id="PF19076">
    <property type="entry name" value="CshA_repeat"/>
    <property type="match status" value="9"/>
</dbReference>
<feature type="compositionally biased region" description="Basic and acidic residues" evidence="3">
    <location>
        <begin position="2418"/>
        <end position="2432"/>
    </location>
</feature>
<keyword evidence="4" id="KW-0472">Membrane</keyword>
<name>A0AAW7QHW2_STRVE</name>
<keyword evidence="4" id="KW-0812">Transmembrane</keyword>
<dbReference type="EMBL" id="JAUJGC010000036">
    <property type="protein sequence ID" value="MDN5270123.1"/>
    <property type="molecule type" value="Genomic_DNA"/>
</dbReference>
<evidence type="ECO:0000256" key="2">
    <source>
        <dbReference type="SAM" id="Coils"/>
    </source>
</evidence>
<feature type="transmembrane region" description="Helical" evidence="4">
    <location>
        <begin position="21"/>
        <end position="42"/>
    </location>
</feature>
<feature type="compositionally biased region" description="Basic and acidic residues" evidence="3">
    <location>
        <begin position="2197"/>
        <end position="2207"/>
    </location>
</feature>
<evidence type="ECO:0000256" key="4">
    <source>
        <dbReference type="SAM" id="Phobius"/>
    </source>
</evidence>
<organism evidence="8 9">
    <name type="scientific">Streptococcus vestibularis</name>
    <dbReference type="NCBI Taxonomy" id="1343"/>
    <lineage>
        <taxon>Bacteria</taxon>
        <taxon>Bacillati</taxon>
        <taxon>Bacillota</taxon>
        <taxon>Bacilli</taxon>
        <taxon>Lactobacillales</taxon>
        <taxon>Streptococcaceae</taxon>
        <taxon>Streptococcus</taxon>
    </lineage>
</organism>
<feature type="compositionally biased region" description="Basic and acidic residues" evidence="3">
    <location>
        <begin position="1997"/>
        <end position="2007"/>
    </location>
</feature>
<feature type="compositionally biased region" description="Basic and acidic residues" evidence="3">
    <location>
        <begin position="2097"/>
        <end position="2107"/>
    </location>
</feature>
<dbReference type="InterPro" id="IPR027579">
    <property type="entry name" value="SSSPR51_Rpt"/>
</dbReference>
<feature type="domain" description="CshA" evidence="6">
    <location>
        <begin position="1571"/>
        <end position="1681"/>
    </location>
</feature>
<keyword evidence="4" id="KW-1133">Transmembrane helix</keyword>
<dbReference type="InterPro" id="IPR005877">
    <property type="entry name" value="YSIRK_signal_dom"/>
</dbReference>
<feature type="domain" description="CshA" evidence="6">
    <location>
        <begin position="1224"/>
        <end position="1342"/>
    </location>
</feature>
<feature type="region of interest" description="Disordered" evidence="3">
    <location>
        <begin position="1445"/>
        <end position="1465"/>
    </location>
</feature>
<comment type="caution">
    <text evidence="8">The sequence shown here is derived from an EMBL/GenBank/DDBJ whole genome shotgun (WGS) entry which is preliminary data.</text>
</comment>
<feature type="domain" description="CshA" evidence="6">
    <location>
        <begin position="1112"/>
        <end position="1220"/>
    </location>
</feature>
<feature type="region of interest" description="Disordered" evidence="3">
    <location>
        <begin position="992"/>
        <end position="1020"/>
    </location>
</feature>
<feature type="region of interest" description="Disordered" evidence="3">
    <location>
        <begin position="2197"/>
        <end position="2224"/>
    </location>
</feature>
<proteinExistence type="predicted"/>
<dbReference type="InterPro" id="IPR045474">
    <property type="entry name" value="GEVED"/>
</dbReference>
<feature type="region of interest" description="Disordered" evidence="3">
    <location>
        <begin position="1997"/>
        <end position="2024"/>
    </location>
</feature>
<keyword evidence="2" id="KW-0175">Coiled coil</keyword>
<feature type="domain" description="GEVED" evidence="7">
    <location>
        <begin position="746"/>
        <end position="822"/>
    </location>
</feature>
<evidence type="ECO:0000259" key="7">
    <source>
        <dbReference type="Pfam" id="PF20009"/>
    </source>
</evidence>
<feature type="coiled-coil region" evidence="2">
    <location>
        <begin position="223"/>
        <end position="293"/>
    </location>
</feature>
<feature type="compositionally biased region" description="Basic and acidic residues" evidence="3">
    <location>
        <begin position="830"/>
        <end position="843"/>
    </location>
</feature>
<dbReference type="InterPro" id="IPR026395">
    <property type="entry name" value="CshA_fibril"/>
</dbReference>
<feature type="domain" description="CshA" evidence="6">
    <location>
        <begin position="992"/>
        <end position="1109"/>
    </location>
</feature>
<dbReference type="NCBIfam" id="TIGR04225">
    <property type="entry name" value="CshA_fibril_rpt"/>
    <property type="match status" value="8"/>
</dbReference>
<feature type="compositionally biased region" description="Basic and acidic residues" evidence="3">
    <location>
        <begin position="2398"/>
        <end position="2407"/>
    </location>
</feature>
<feature type="domain" description="CshA" evidence="6">
    <location>
        <begin position="1457"/>
        <end position="1568"/>
    </location>
</feature>
<feature type="region of interest" description="Disordered" evidence="3">
    <location>
        <begin position="1890"/>
        <end position="1924"/>
    </location>
</feature>
<dbReference type="RefSeq" id="WP_301382633.1">
    <property type="nucleotide sequence ID" value="NZ_JAUJGC010000036.1"/>
</dbReference>
<feature type="region of interest" description="Disordered" evidence="3">
    <location>
        <begin position="2047"/>
        <end position="2074"/>
    </location>
</feature>
<feature type="region of interest" description="Disordered" evidence="3">
    <location>
        <begin position="2147"/>
        <end position="2174"/>
    </location>
</feature>
<feature type="compositionally biased region" description="Basic and acidic residues" evidence="3">
    <location>
        <begin position="92"/>
        <end position="101"/>
    </location>
</feature>
<feature type="compositionally biased region" description="Basic and acidic residues" evidence="3">
    <location>
        <begin position="2297"/>
        <end position="2307"/>
    </location>
</feature>
<reference evidence="8" key="1">
    <citation type="submission" date="2023-07" db="EMBL/GenBank/DDBJ databases">
        <title>SVep1, a Temperate Phage of Human Oral Commensal Streptococcus vestibularis.</title>
        <authorList>
            <person name="Wu M."/>
            <person name="Zhu Y."/>
            <person name="Li Y."/>
        </authorList>
    </citation>
    <scope>NUCLEOTIDE SEQUENCE</scope>
    <source>
        <strain evidence="8">SVE8</strain>
    </source>
</reference>
<sequence length="2432" mass="261565">MQGKQQDFRAEKYIRYGIRKYSFGAASVAIAAGLMFLGNGVVSATEVQSAETAITTSASSQGDKETEKAEPKAETVETAKPETVNTETVNPETEKATEVKPEVKVEDTKKVNKAILEASIATLESKLSTAKYADATVVNSAKEVLATAKATLAKGDASQADVDAQAETVSALSTVVTESNTAGFDKKQASEEEVAKAEAEKKATPAEKDLSVAKTTLTQVSSEAEVTNKLAETELAKADVKEENKAAVTEAVAKNKEVIAKTKTLLADKSVTKEQVDAQLERLNESILAVYNELKNAGIGRDGKFSVNLADAQTTALKDASTETGKKWLEDHGYSSLSDIKVKTKEDNLKEIKDLNDQIQWLDFGDTNAWTGLNANNQLQIGSTYTKELIPGYIVTMKVKELKPFESTEIFKNRVAGTDLESSYQPDKENKFNPENGATGLGANPQNRWTHVANSGITTGGAKTTIAGTNPAGQPKNGQAAGVKFDVTATYNGKPVKPGIVMTSGEDIGPLESEIYTTDGTPWDLASIVGYGANKNAYKPLDQFKDMNGGKTAILKWQDEKFYNALSGKKFATPDAATAGLGSQVFGGYINQNGSGTPVLSTANVTEVGFYIMSSGQQSSMIGIKFSDFGDLPESYGMAEHYLRTQSIDYDTKAIKQIQQPYLGKVKADIDSAPGTRVVGVDSDDAKDNADEGVDQLIAPDNFKQNKDTGLPEVQLVKAPDNTYKVKVIASANGNDKYTDTVAPAYVRGFIDFNGNGKFDKGEESNIATVTGNGQEVELTFTNTQVIDTSKDVVNFRVRIAKDEDQVEKATGIAYSGEVEDNQIRVSHPPRGDYEETTGKQGEKQNIGIEFVNRVEADASELGSNNGKTTFNAYGKIDYTEQRNSISLASTKKVQTEGVMIVKPDGTLAKTYTKEGQGTYEVTDTGVTFTPEANFVGKADGIVLRAVDANGQSTGWTSLTDQHGLVNINDGTHTTTTKTMDAVYVPNVTPKEITADPETSTDVQGKAQKKTPTFKTDAGTDNAATVTPSATYPAKLVDPKTGAKVDSVTVDGEGTYTINPTTGEVTFQPLPTFKGTATGVDVTLTAPVGQNKDGQDVTATATTKYTPTVTAVEPTAKPADSAGVQGETQKGTPTFTAGNAEVPIKENSVKLLNPDGTEANGPVDALDEKGNKVGEYTVNPATGEVTFTPTDKTYTGKVTPAKVQAEDKNGTKVNTTYTPHIVGVTPTATPAESSGIQGEVQDGTVTFAPGETTVEGVKKSVPIKANSAVLLDASGNPVVPGTPVDALDPEGNKVGEYTIDPATNKVTFTPTNKAYKGKVQPVNVQAEDENGTKVSTTYTPTIVGVTPTADPAKSVDVQGATQTGKPVFQGGTAMVNGEEKIVEIDEDKPAKLVDPKTGEQVDSVTVEGEGTYTVAPDGTVTFKPEPQFTGVAKGVEVVRQDKNGTPVKASYTPEVKPVTPTGTDTVTEDIQGSTQTGKPEFKGGTVTIDGKEKTVEINEDKPAKLVDPKTGDPVDSVTIEGEGTYTVAPDGTVTFTPEKNFTGKGTGVTVQREDKNGTPVTAKYTPVVKKATPTGTDAVTEDIQGSTQTGKPTFEGGKVTVNGEEKTVEINEDKPAKLVDPKTGDPVDSVTIEGEGTYTVAPDGTVTFTPEKNFTGKGTGVTVQREDKNGTPVKATYTPVVKPATPTSSDVITTNVQGATQSGTPTFEGGKVTVNGEEKTVEIDETVKPTFDDGTTEKQVPGEGTYTIDENGTVTFTPEKTFTGQATGVTVKRVDKNGTPITAKYTPVVVPVTPTSKDSESEGPKGQPQSGTPTFEGGKVTINGKEVPVEIDETVKPTFDDGTTEKKVPGEGTYTIDENGKVTFTPEPDFVGKASGVTVKRIDKNGTPVTATYTPTVRPDTSFVDKDGNPLSPTEDGTKPTKDIPGYKIIKTEVDEKGNTKHIYEKVTTTHKDKDGNVIPGTTTEEGTTPKKDIPGYRFVETKKLPNGDIEHVYEKVKTSHKDKDGNEIPNYPTEDGEQPKKDIPGYRFVETKKLPNGDVEHVYEKVKTSHKDKDGNEIPNYPTEDGEQPKKDIPGYRFVETKKLPNGDVEHVYEKVKTSHKDKDGNEIPNYPTEDGEQPKKDIPGYRFVETKKLPNGDIEHVYEKVKTSHKDKDGNEIPNYPTEDGEQPKKDIPGYRFVETKKLPNGDVEHVYEKVKTSHKDKDGNEIPNYPTEDGEQPKKDIPGYRFVETKKLPNGDVEHVYEKVKTSHKDKDGNEIPNYPTEDGEQPKKDIPGYRFVETKKLPNGDVEHVYEKVKTSHKDKDGNEIPNYPTEDGEQPKKDIPGYRFVETKTLPNGDTEHVYEKVKTSHKDKDGNEIPNYPTEDGEQPKKDIPGYRFVETKKLPNGDIEHVYEKVKTSHKDKDGNEIPNYPTEDGEQPKKDIPGYRFVET</sequence>
<feature type="compositionally biased region" description="Basic and acidic residues" evidence="3">
    <location>
        <begin position="2147"/>
        <end position="2157"/>
    </location>
</feature>
<feature type="region of interest" description="Disordered" evidence="3">
    <location>
        <begin position="1946"/>
        <end position="1980"/>
    </location>
</feature>
<feature type="compositionally biased region" description="Basic and acidic residues" evidence="3">
    <location>
        <begin position="2339"/>
        <end position="2357"/>
    </location>
</feature>
<dbReference type="Pfam" id="PF20009">
    <property type="entry name" value="GEVED"/>
    <property type="match status" value="1"/>
</dbReference>
<feature type="compositionally biased region" description="Basic and acidic residues" evidence="3">
    <location>
        <begin position="1946"/>
        <end position="1956"/>
    </location>
</feature>
<protein>
    <submittedName>
        <fullName evidence="8">CshA/CshB family fibrillar adhesin-related protein</fullName>
    </submittedName>
</protein>
<dbReference type="NCBIfam" id="TIGR04308">
    <property type="entry name" value="repeat_SSSPR51"/>
    <property type="match status" value="11"/>
</dbReference>
<evidence type="ECO:0000259" key="6">
    <source>
        <dbReference type="Pfam" id="PF19076"/>
    </source>
</evidence>
<feature type="region of interest" description="Disordered" evidence="3">
    <location>
        <begin position="1791"/>
        <end position="1820"/>
    </location>
</feature>
<feature type="compositionally biased region" description="Basic and acidic residues" evidence="3">
    <location>
        <begin position="2247"/>
        <end position="2257"/>
    </location>
</feature>
<dbReference type="Pfam" id="PF18877">
    <property type="entry name" value="SSSPR-51"/>
    <property type="match status" value="10"/>
</dbReference>
<feature type="region of interest" description="Disordered" evidence="3">
    <location>
        <begin position="2398"/>
        <end position="2432"/>
    </location>
</feature>
<feature type="compositionally biased region" description="Basic and acidic residues" evidence="3">
    <location>
        <begin position="1836"/>
        <end position="1849"/>
    </location>
</feature>
<evidence type="ECO:0000259" key="5">
    <source>
        <dbReference type="Pfam" id="PF04650"/>
    </source>
</evidence>
<feature type="non-terminal residue" evidence="8">
    <location>
        <position position="2432"/>
    </location>
</feature>
<feature type="domain" description="CshA" evidence="6">
    <location>
        <begin position="1791"/>
        <end position="1897"/>
    </location>
</feature>
<feature type="region of interest" description="Disordered" evidence="3">
    <location>
        <begin position="2297"/>
        <end position="2374"/>
    </location>
</feature>
<feature type="region of interest" description="Disordered" evidence="3">
    <location>
        <begin position="1836"/>
        <end position="1861"/>
    </location>
</feature>
<gene>
    <name evidence="8" type="ORF">QY913_08355</name>
</gene>
<evidence type="ECO:0000256" key="3">
    <source>
        <dbReference type="SAM" id="MobiDB-lite"/>
    </source>
</evidence>
<feature type="region of interest" description="Disordered" evidence="3">
    <location>
        <begin position="2097"/>
        <end position="2124"/>
    </location>
</feature>
<dbReference type="Pfam" id="PF04650">
    <property type="entry name" value="YSIRK_signal"/>
    <property type="match status" value="1"/>
</dbReference>
<feature type="compositionally biased region" description="Basic and acidic residues" evidence="3">
    <location>
        <begin position="1968"/>
        <end position="1980"/>
    </location>
</feature>
<evidence type="ECO:0000313" key="8">
    <source>
        <dbReference type="EMBL" id="MDN5270123.1"/>
    </source>
</evidence>
<feature type="region of interest" description="Disordered" evidence="3">
    <location>
        <begin position="2247"/>
        <end position="2274"/>
    </location>
</feature>
<keyword evidence="1" id="KW-0732">Signal</keyword>
<feature type="domain" description="YSIRK Gram-positive signal peptide" evidence="5">
    <location>
        <begin position="15"/>
        <end position="36"/>
    </location>
</feature>
<feature type="compositionally biased region" description="Low complexity" evidence="3">
    <location>
        <begin position="81"/>
        <end position="91"/>
    </location>
</feature>
<feature type="domain" description="CshA" evidence="6">
    <location>
        <begin position="1683"/>
        <end position="1789"/>
    </location>
</feature>